<keyword evidence="7" id="KW-0614">Plasmid</keyword>
<dbReference type="PANTHER" id="PTHR23508">
    <property type="entry name" value="CARBOXYLIC ACID TRANSPORTER PROTEIN HOMOLOG"/>
    <property type="match status" value="1"/>
</dbReference>
<dbReference type="InterPro" id="IPR011701">
    <property type="entry name" value="MFS"/>
</dbReference>
<dbReference type="InterPro" id="IPR020846">
    <property type="entry name" value="MFS_dom"/>
</dbReference>
<dbReference type="GO" id="GO:0046943">
    <property type="term" value="F:carboxylic acid transmembrane transporter activity"/>
    <property type="evidence" value="ECO:0007669"/>
    <property type="project" value="TreeGrafter"/>
</dbReference>
<dbReference type="InterPro" id="IPR036259">
    <property type="entry name" value="MFS_trans_sf"/>
</dbReference>
<feature type="transmembrane region" description="Helical" evidence="5">
    <location>
        <begin position="103"/>
        <end position="124"/>
    </location>
</feature>
<feature type="transmembrane region" description="Helical" evidence="5">
    <location>
        <begin position="218"/>
        <end position="238"/>
    </location>
</feature>
<protein>
    <submittedName>
        <fullName evidence="7">Major facilitator superfamily MFS_1</fullName>
    </submittedName>
</protein>
<gene>
    <name evidence="7" type="ordered locus">CNE_BB1p00870</name>
</gene>
<dbReference type="GeneID" id="34311962"/>
<feature type="domain" description="Major facilitator superfamily (MFS) profile" evidence="6">
    <location>
        <begin position="12"/>
        <end position="400"/>
    </location>
</feature>
<feature type="transmembrane region" description="Helical" evidence="5">
    <location>
        <begin position="164"/>
        <end position="184"/>
    </location>
</feature>
<comment type="subcellular location">
    <subcellularLocation>
        <location evidence="1">Membrane</location>
        <topology evidence="1">Multi-pass membrane protein</topology>
    </subcellularLocation>
</comment>
<dbReference type="AlphaFoldDB" id="F8GVF5"/>
<name>F8GVF5_CUPNN</name>
<evidence type="ECO:0000256" key="2">
    <source>
        <dbReference type="ARBA" id="ARBA00022692"/>
    </source>
</evidence>
<feature type="transmembrane region" description="Helical" evidence="5">
    <location>
        <begin position="78"/>
        <end position="97"/>
    </location>
</feature>
<evidence type="ECO:0000256" key="3">
    <source>
        <dbReference type="ARBA" id="ARBA00022989"/>
    </source>
</evidence>
<evidence type="ECO:0000256" key="1">
    <source>
        <dbReference type="ARBA" id="ARBA00004141"/>
    </source>
</evidence>
<dbReference type="Proteomes" id="UP000006798">
    <property type="component" value="Plasmid pBB1"/>
</dbReference>
<geneLocation type="plasmid" evidence="7 8">
    <name>pBB1</name>
</geneLocation>
<evidence type="ECO:0000256" key="5">
    <source>
        <dbReference type="SAM" id="Phobius"/>
    </source>
</evidence>
<dbReference type="Gene3D" id="1.20.1250.20">
    <property type="entry name" value="MFS general substrate transporter like domains"/>
    <property type="match status" value="1"/>
</dbReference>
<reference evidence="7 8" key="1">
    <citation type="journal article" date="2011" name="J. Bacteriol.">
        <title>Complete genome sequence of the type strain Cupriavidus necator N-1.</title>
        <authorList>
            <person name="Poehlein A."/>
            <person name="Kusian B."/>
            <person name="Friedrich B."/>
            <person name="Daniel R."/>
            <person name="Bowien B."/>
        </authorList>
    </citation>
    <scope>NUCLEOTIDE SEQUENCE [LARGE SCALE GENOMIC DNA]</scope>
    <source>
        <strain evidence="8">ATCC 43291 / DSM 13513 / CCUG 52238 / LMG 8453 / N-1</strain>
        <plasmid evidence="7 8">pBB1</plasmid>
    </source>
</reference>
<feature type="transmembrane region" description="Helical" evidence="5">
    <location>
        <begin position="374"/>
        <end position="395"/>
    </location>
</feature>
<dbReference type="KEGG" id="cnc:CNE_BB1p00870"/>
<dbReference type="HOGENOM" id="CLU_001265_46_6_4"/>
<dbReference type="GO" id="GO:0005886">
    <property type="term" value="C:plasma membrane"/>
    <property type="evidence" value="ECO:0007669"/>
    <property type="project" value="TreeGrafter"/>
</dbReference>
<feature type="transmembrane region" description="Helical" evidence="5">
    <location>
        <begin position="313"/>
        <end position="335"/>
    </location>
</feature>
<feature type="transmembrane region" description="Helical" evidence="5">
    <location>
        <begin position="289"/>
        <end position="307"/>
    </location>
</feature>
<dbReference type="RefSeq" id="WP_013958572.1">
    <property type="nucleotide sequence ID" value="NC_015727.1"/>
</dbReference>
<feature type="transmembrane region" description="Helical" evidence="5">
    <location>
        <begin position="347"/>
        <end position="368"/>
    </location>
</feature>
<feature type="transmembrane region" description="Helical" evidence="5">
    <location>
        <begin position="136"/>
        <end position="158"/>
    </location>
</feature>
<evidence type="ECO:0000313" key="7">
    <source>
        <dbReference type="EMBL" id="AEI81514.1"/>
    </source>
</evidence>
<dbReference type="Pfam" id="PF07690">
    <property type="entry name" value="MFS_1"/>
    <property type="match status" value="1"/>
</dbReference>
<dbReference type="EMBL" id="CP002879">
    <property type="protein sequence ID" value="AEI81514.1"/>
    <property type="molecule type" value="Genomic_DNA"/>
</dbReference>
<organism evidence="7 8">
    <name type="scientific">Cupriavidus necator (strain ATCC 43291 / DSM 13513 / CCUG 52238 / LMG 8453 / N-1)</name>
    <name type="common">Ralstonia eutropha</name>
    <dbReference type="NCBI Taxonomy" id="1042878"/>
    <lineage>
        <taxon>Bacteria</taxon>
        <taxon>Pseudomonadati</taxon>
        <taxon>Pseudomonadota</taxon>
        <taxon>Betaproteobacteria</taxon>
        <taxon>Burkholderiales</taxon>
        <taxon>Burkholderiaceae</taxon>
        <taxon>Cupriavidus</taxon>
    </lineage>
</organism>
<keyword evidence="3 5" id="KW-1133">Transmembrane helix</keyword>
<sequence length="421" mass="44002">MPPNPASLKWRVLIGCFLSYMFDAVDIIILAIAMPAITASLHITQAQAGLLVTATLLGIGLSSVVMGRLADTMGRRTALLLSLVTFGALTMAISGATDWRQILFLRFLSGLGLGGVWSTAAAHVNETWPAHQRGRATAFVLSSFSAGATVAALAAAYLLPAHGWRVLFFLCGGAVAIAIFYVWLRVPESEVWLAQRYGDQSARASAGRASLAELFAPSLLRITLLGTATSALALSAYWGASTWLPTFLVKERGLDVTTMASFVAVLNVGMFLGYNVFGLLADRIGKQRAVIASLVGSGLTLPAYAFATDHATLLVLGPVFAFFMAFAGLVGSYFAELFPTRIRATGAGFCFNVGRGISAFAPLALGWAATGFGFAPGIALCGGLFLLSAIVVALLPREIAEQDTGVGARKAPGTAPSLDAS</sequence>
<evidence type="ECO:0000259" key="6">
    <source>
        <dbReference type="PROSITE" id="PS50850"/>
    </source>
</evidence>
<keyword evidence="2 5" id="KW-0812">Transmembrane</keyword>
<keyword evidence="4 5" id="KW-0472">Membrane</keyword>
<feature type="transmembrane region" description="Helical" evidence="5">
    <location>
        <begin position="12"/>
        <end position="34"/>
    </location>
</feature>
<evidence type="ECO:0000313" key="8">
    <source>
        <dbReference type="Proteomes" id="UP000006798"/>
    </source>
</evidence>
<feature type="transmembrane region" description="Helical" evidence="5">
    <location>
        <begin position="46"/>
        <end position="66"/>
    </location>
</feature>
<evidence type="ECO:0000256" key="4">
    <source>
        <dbReference type="ARBA" id="ARBA00023136"/>
    </source>
</evidence>
<dbReference type="SUPFAM" id="SSF103473">
    <property type="entry name" value="MFS general substrate transporter"/>
    <property type="match status" value="1"/>
</dbReference>
<proteinExistence type="predicted"/>
<feature type="transmembrane region" description="Helical" evidence="5">
    <location>
        <begin position="258"/>
        <end position="277"/>
    </location>
</feature>
<dbReference type="PROSITE" id="PS50850">
    <property type="entry name" value="MFS"/>
    <property type="match status" value="1"/>
</dbReference>
<accession>F8GVF5</accession>
<dbReference type="PANTHER" id="PTHR23508:SF10">
    <property type="entry name" value="CARBOXYLIC ACID TRANSPORTER PROTEIN HOMOLOG"/>
    <property type="match status" value="1"/>
</dbReference>